<dbReference type="Gene3D" id="3.40.190.10">
    <property type="entry name" value="Periplasmic binding protein-like II"/>
    <property type="match status" value="2"/>
</dbReference>
<evidence type="ECO:0000256" key="1">
    <source>
        <dbReference type="SAM" id="MobiDB-lite"/>
    </source>
</evidence>
<dbReference type="PANTHER" id="PTHR43649:SF12">
    <property type="entry name" value="DIACETYLCHITOBIOSE BINDING PROTEIN DASA"/>
    <property type="match status" value="1"/>
</dbReference>
<dbReference type="PANTHER" id="PTHR43649">
    <property type="entry name" value="ARABINOSE-BINDING PROTEIN-RELATED"/>
    <property type="match status" value="1"/>
</dbReference>
<feature type="signal peptide" evidence="2">
    <location>
        <begin position="1"/>
        <end position="23"/>
    </location>
</feature>
<evidence type="ECO:0000313" key="4">
    <source>
        <dbReference type="Proteomes" id="UP000621560"/>
    </source>
</evidence>
<gene>
    <name evidence="3" type="ORF">IDH44_07445</name>
</gene>
<proteinExistence type="predicted"/>
<feature type="chain" id="PRO_5039014606" evidence="2">
    <location>
        <begin position="24"/>
        <end position="535"/>
    </location>
</feature>
<comment type="caution">
    <text evidence="3">The sequence shown here is derived from an EMBL/GenBank/DDBJ whole genome shotgun (WGS) entry which is preliminary data.</text>
</comment>
<protein>
    <submittedName>
        <fullName evidence="3">Extracellular solute-binding protein</fullName>
    </submittedName>
</protein>
<keyword evidence="2" id="KW-0732">Signal</keyword>
<sequence>MKKTSTKWLLRLLTLALAVLVAAGCSGGNTGGSKAANAGDNSGNAGADASAPPAGAAEEEPIEISWLSFNFPPEDGTFVQQYLEETFNVRITNVRIDRTNWKDQLNVRLASGELPDLWLLWGIADVSTYASQNLLAELPVDEIRAHLPELAALIDEKDPGAWNNGLIDGKNYGIPITNLDGAYPLLTVYNEEWLQAVGYDEPPQTLEQFEDVLYKFRNDDPDGNGKKDTYGITGKAASNIGDSFVSVFNAFDVQPTYWEEDDTGALVYGMTTDKAREAFKLLNKWFDDGVLDPEFITSDGKKEEFLNSRVGTTNSSWIYYRPSYRETLKTTDSARYFDAVVGPQFAADGYTGKAAAWGLTGNYFGMSVDVDETPGKREKIYEILNATYTDEVVMKKVFFGDEGVHYDLVDGRPVMKEAYADTTTKVSLGMGAYYGLLAGKSLKFEAINNPAEDLAWRAEVTAGMPMQFDKGKFYMPSRTSFPDLTNLEREYFIKLITGEVDLEGGFDEFVERWNKAGGAQLTKEANEIYAQLKGA</sequence>
<dbReference type="PROSITE" id="PS51257">
    <property type="entry name" value="PROKAR_LIPOPROTEIN"/>
    <property type="match status" value="1"/>
</dbReference>
<dbReference type="RefSeq" id="WP_190916211.1">
    <property type="nucleotide sequence ID" value="NZ_JACXIZ010000013.1"/>
</dbReference>
<keyword evidence="4" id="KW-1185">Reference proteome</keyword>
<dbReference type="InterPro" id="IPR050490">
    <property type="entry name" value="Bact_solute-bd_prot1"/>
</dbReference>
<dbReference type="Proteomes" id="UP000621560">
    <property type="component" value="Unassembled WGS sequence"/>
</dbReference>
<dbReference type="AlphaFoldDB" id="A0A927BSS4"/>
<dbReference type="EMBL" id="JACXIZ010000013">
    <property type="protein sequence ID" value="MBD2845020.1"/>
    <property type="molecule type" value="Genomic_DNA"/>
</dbReference>
<name>A0A927BSS4_9BACL</name>
<reference evidence="3" key="1">
    <citation type="submission" date="2020-09" db="EMBL/GenBank/DDBJ databases">
        <title>A novel bacterium of genus Paenibacillus, isolated from South China Sea.</title>
        <authorList>
            <person name="Huang H."/>
            <person name="Mo K."/>
            <person name="Hu Y."/>
        </authorList>
    </citation>
    <scope>NUCLEOTIDE SEQUENCE</scope>
    <source>
        <strain evidence="3">IB182496</strain>
    </source>
</reference>
<evidence type="ECO:0000256" key="2">
    <source>
        <dbReference type="SAM" id="SignalP"/>
    </source>
</evidence>
<accession>A0A927BSS4</accession>
<feature type="region of interest" description="Disordered" evidence="1">
    <location>
        <begin position="36"/>
        <end position="55"/>
    </location>
</feature>
<organism evidence="3 4">
    <name type="scientific">Paenibacillus sabuli</name>
    <dbReference type="NCBI Taxonomy" id="2772509"/>
    <lineage>
        <taxon>Bacteria</taxon>
        <taxon>Bacillati</taxon>
        <taxon>Bacillota</taxon>
        <taxon>Bacilli</taxon>
        <taxon>Bacillales</taxon>
        <taxon>Paenibacillaceae</taxon>
        <taxon>Paenibacillus</taxon>
    </lineage>
</organism>
<evidence type="ECO:0000313" key="3">
    <source>
        <dbReference type="EMBL" id="MBD2845020.1"/>
    </source>
</evidence>
<dbReference type="SUPFAM" id="SSF53850">
    <property type="entry name" value="Periplasmic binding protein-like II"/>
    <property type="match status" value="1"/>
</dbReference>